<protein>
    <submittedName>
        <fullName evidence="1">DUF3616 domain-containing protein</fullName>
    </submittedName>
</protein>
<dbReference type="InterPro" id="IPR022060">
    <property type="entry name" value="DUF3616"/>
</dbReference>
<evidence type="ECO:0000313" key="1">
    <source>
        <dbReference type="EMBL" id="KAA9333286.1"/>
    </source>
</evidence>
<dbReference type="AlphaFoldDB" id="A0A7L4ZYC6"/>
<dbReference type="Proteomes" id="UP000326380">
    <property type="component" value="Unassembled WGS sequence"/>
</dbReference>
<keyword evidence="2" id="KW-1185">Reference proteome</keyword>
<accession>A0A7L4ZYC6</accession>
<name>A0A7L4ZYC6_9BACT</name>
<comment type="caution">
    <text evidence="1">The sequence shown here is derived from an EMBL/GenBank/DDBJ whole genome shotgun (WGS) entry which is preliminary data.</text>
</comment>
<dbReference type="RefSeq" id="WP_151078707.1">
    <property type="nucleotide sequence ID" value="NZ_CP047647.1"/>
</dbReference>
<proteinExistence type="predicted"/>
<sequence>MSPRPAPYTLHFDAKLATLRKGKELRDGLSSALRTGDNLWLAGDETANVERLRLAATGHRFGQHTTFRLGDFLDMPDPDEAAEADIEGLAECDGYLWVIGSHSLCRKQPDDNSGVAEGIKELTKVQADANRFLLARIPLVQNADTEDYELHKKAPRPGKEGRLRRAARLGRRALARALAHDPHLGPFLKVPSKENGFDIEGLAAAEGGRLFVGLRGPVVRGWAVVLELRVKAGKRRGRLKLGKIPGAEHTYYRKHFLDLGGMGLRELRCVGNDLYLLAGPTMDLDGTIAVYCWPGALQHTTDSLVSHQQLRRLFDVPHGFGPTAGQDRAEGMALLDAQHILITFDSPAKPRHVGAHDVLADCYPLTAEPAAPAAKRSARPAATTRRARPSAAGGQ</sequence>
<evidence type="ECO:0000313" key="2">
    <source>
        <dbReference type="Proteomes" id="UP000326380"/>
    </source>
</evidence>
<dbReference type="Pfam" id="PF12275">
    <property type="entry name" value="DUF3616"/>
    <property type="match status" value="1"/>
</dbReference>
<organism evidence="1 2">
    <name type="scientific">Hymenobacter busanensis</name>
    <dbReference type="NCBI Taxonomy" id="2607656"/>
    <lineage>
        <taxon>Bacteria</taxon>
        <taxon>Pseudomonadati</taxon>
        <taxon>Bacteroidota</taxon>
        <taxon>Cytophagia</taxon>
        <taxon>Cytophagales</taxon>
        <taxon>Hymenobacteraceae</taxon>
        <taxon>Hymenobacter</taxon>
    </lineage>
</organism>
<dbReference type="EMBL" id="VTWU01000003">
    <property type="protein sequence ID" value="KAA9333286.1"/>
    <property type="molecule type" value="Genomic_DNA"/>
</dbReference>
<reference evidence="1 2" key="1">
    <citation type="submission" date="2019-09" db="EMBL/GenBank/DDBJ databases">
        <title>Genome sequence of Hymenobacter sp. M3.</title>
        <authorList>
            <person name="Srinivasan S."/>
        </authorList>
    </citation>
    <scope>NUCLEOTIDE SEQUENCE [LARGE SCALE GENOMIC DNA]</scope>
    <source>
        <strain evidence="1 2">M3</strain>
    </source>
</reference>
<gene>
    <name evidence="1" type="ORF">F0P96_09940</name>
</gene>